<dbReference type="PROSITE" id="PS00888">
    <property type="entry name" value="CNMP_BINDING_1"/>
    <property type="match status" value="1"/>
</dbReference>
<keyword evidence="4" id="KW-1003">Cell membrane</keyword>
<dbReference type="GO" id="GO:0034236">
    <property type="term" value="F:protein kinase A catalytic subunit binding"/>
    <property type="evidence" value="ECO:0007669"/>
    <property type="project" value="TreeGrafter"/>
</dbReference>
<evidence type="ECO:0000256" key="3">
    <source>
        <dbReference type="ARBA" id="ARBA00005753"/>
    </source>
</evidence>
<evidence type="ECO:0000256" key="6">
    <source>
        <dbReference type="ARBA" id="ARBA00022553"/>
    </source>
</evidence>
<evidence type="ECO:0000256" key="11">
    <source>
        <dbReference type="ARBA" id="ARBA00023149"/>
    </source>
</evidence>
<dbReference type="InterPro" id="IPR018490">
    <property type="entry name" value="cNMP-bd_dom_sf"/>
</dbReference>
<dbReference type="PANTHER" id="PTHR11635">
    <property type="entry name" value="CAMP-DEPENDENT PROTEIN KINASE REGULATORY CHAIN"/>
    <property type="match status" value="1"/>
</dbReference>
<dbReference type="InterPro" id="IPR014710">
    <property type="entry name" value="RmlC-like_jellyroll"/>
</dbReference>
<protein>
    <recommendedName>
        <fullName evidence="13">cAMP-dependent protein kinase type II-alpha regulatory subunit</fullName>
    </recommendedName>
</protein>
<feature type="domain" description="Cyclic nucleotide-binding" evidence="14">
    <location>
        <begin position="13"/>
        <end position="93"/>
    </location>
</feature>
<dbReference type="CDD" id="cd00038">
    <property type="entry name" value="CAP_ED"/>
    <property type="match status" value="1"/>
</dbReference>
<keyword evidence="6" id="KW-0597">Phosphoprotein</keyword>
<comment type="similarity">
    <text evidence="3">Belongs to the cAMP-dependent kinase regulatory chain family.</text>
</comment>
<evidence type="ECO:0000256" key="13">
    <source>
        <dbReference type="ARBA" id="ARBA00041039"/>
    </source>
</evidence>
<dbReference type="GO" id="GO:0004862">
    <property type="term" value="F:cAMP-dependent protein kinase inhibitor activity"/>
    <property type="evidence" value="ECO:0007669"/>
    <property type="project" value="TreeGrafter"/>
</dbReference>
<comment type="caution">
    <text evidence="15">The sequence shown here is derived from an EMBL/GenBank/DDBJ whole genome shotgun (WGS) entry which is preliminary data.</text>
</comment>
<evidence type="ECO:0000256" key="10">
    <source>
        <dbReference type="ARBA" id="ARBA00023136"/>
    </source>
</evidence>
<dbReference type="OrthoDB" id="63267at2759"/>
<dbReference type="PROSITE" id="PS50042">
    <property type="entry name" value="CNMP_BINDING_3"/>
    <property type="match status" value="1"/>
</dbReference>
<sequence>KKLINEAIMSNDFLKKLEPQLLKQMVDCMCGSVYTEGQLVIQEGEPGNFLYVLSEGLLEVIQNGKLLGEMHAGTAFGELAILYNCKRTASVKG</sequence>
<feature type="non-terminal residue" evidence="15">
    <location>
        <position position="93"/>
    </location>
</feature>
<dbReference type="PRINTS" id="PR00103">
    <property type="entry name" value="CAMPKINASE"/>
</dbReference>
<evidence type="ECO:0000259" key="14">
    <source>
        <dbReference type="PROSITE" id="PS50042"/>
    </source>
</evidence>
<reference evidence="15" key="1">
    <citation type="journal article" date="2004" name="Nature">
        <title>Genome duplication in the teleost fish Tetraodon nigroviridis reveals the early vertebrate proto-karyotype.</title>
        <authorList>
            <person name="Jaillon O."/>
            <person name="Aury J.-M."/>
            <person name="Brunet F."/>
            <person name="Petit J.-L."/>
            <person name="Stange-Thomann N."/>
            <person name="Mauceli E."/>
            <person name="Bouneau L."/>
            <person name="Fischer C."/>
            <person name="Ozouf-Costaz C."/>
            <person name="Bernot A."/>
            <person name="Nicaud S."/>
            <person name="Jaffe D."/>
            <person name="Fisher S."/>
            <person name="Lutfalla G."/>
            <person name="Dossat C."/>
            <person name="Segurens B."/>
            <person name="Dasilva C."/>
            <person name="Salanoubat M."/>
            <person name="Levy M."/>
            <person name="Boudet N."/>
            <person name="Castellano S."/>
            <person name="Anthouard V."/>
            <person name="Jubin C."/>
            <person name="Castelli V."/>
            <person name="Katinka M."/>
            <person name="Vacherie B."/>
            <person name="Biemont C."/>
            <person name="Skalli Z."/>
            <person name="Cattolico L."/>
            <person name="Poulain J."/>
            <person name="De Berardinis V."/>
            <person name="Cruaud C."/>
            <person name="Duprat S."/>
            <person name="Brottier P."/>
            <person name="Coutanceau J.-P."/>
            <person name="Gouzy J."/>
            <person name="Parra G."/>
            <person name="Lardier G."/>
            <person name="Chapple C."/>
            <person name="McKernan K.J."/>
            <person name="McEwan P."/>
            <person name="Bosak S."/>
            <person name="Kellis M."/>
            <person name="Volff J.-N."/>
            <person name="Guigo R."/>
            <person name="Zody M.C."/>
            <person name="Mesirov J."/>
            <person name="Lindblad-Toh K."/>
            <person name="Birren B."/>
            <person name="Nusbaum C."/>
            <person name="Kahn D."/>
            <person name="Robinson-Rechavi M."/>
            <person name="Laudet V."/>
            <person name="Schachter V."/>
            <person name="Quetier F."/>
            <person name="Saurin W."/>
            <person name="Scarpelli C."/>
            <person name="Wincker P."/>
            <person name="Lander E.S."/>
            <person name="Weissenbach J."/>
            <person name="Roest Crollius H."/>
        </authorList>
    </citation>
    <scope>NUCLEOTIDE SEQUENCE [LARGE SCALE GENOMIC DNA]</scope>
</reference>
<evidence type="ECO:0000256" key="8">
    <source>
        <dbReference type="ARBA" id="ARBA00022737"/>
    </source>
</evidence>
<comment type="subcellular location">
    <subcellularLocation>
        <location evidence="1">Cell membrane</location>
    </subcellularLocation>
    <subcellularLocation>
        <location evidence="2">Cytoplasm</location>
    </subcellularLocation>
</comment>
<dbReference type="Gene3D" id="2.60.120.10">
    <property type="entry name" value="Jelly Rolls"/>
    <property type="match status" value="1"/>
</dbReference>
<evidence type="ECO:0000256" key="5">
    <source>
        <dbReference type="ARBA" id="ARBA00022490"/>
    </source>
</evidence>
<comment type="function">
    <text evidence="12">Regulatory subunit of the cAMP-dependent protein kinases involved in cAMP signaling in cells. Type II regulatory chains mediate membrane association by binding to anchoring proteins, including the MAP2 kinase.</text>
</comment>
<evidence type="ECO:0000256" key="12">
    <source>
        <dbReference type="ARBA" id="ARBA00037198"/>
    </source>
</evidence>
<dbReference type="KEGG" id="tng:GSTEN00007538G001"/>
<keyword evidence="11" id="KW-0114">cAMP</keyword>
<dbReference type="EMBL" id="CAAE01009850">
    <property type="protein sequence ID" value="CAF92368.1"/>
    <property type="molecule type" value="Genomic_DNA"/>
</dbReference>
<keyword evidence="10" id="KW-0472">Membrane</keyword>
<dbReference type="AlphaFoldDB" id="Q4T414"/>
<evidence type="ECO:0000256" key="4">
    <source>
        <dbReference type="ARBA" id="ARBA00022475"/>
    </source>
</evidence>
<accession>Q4T414</accession>
<proteinExistence type="inferred from homology"/>
<dbReference type="GO" id="GO:0030552">
    <property type="term" value="F:cAMP binding"/>
    <property type="evidence" value="ECO:0007669"/>
    <property type="project" value="UniProtKB-KW"/>
</dbReference>
<keyword evidence="8" id="KW-0677">Repeat</keyword>
<dbReference type="Pfam" id="PF00027">
    <property type="entry name" value="cNMP_binding"/>
    <property type="match status" value="1"/>
</dbReference>
<feature type="non-terminal residue" evidence="15">
    <location>
        <position position="1"/>
    </location>
</feature>
<keyword evidence="7" id="KW-0116">cAMP-binding</keyword>
<keyword evidence="9" id="KW-0547">Nucleotide-binding</keyword>
<organism evidence="15">
    <name type="scientific">Tetraodon nigroviridis</name>
    <name type="common">Spotted green pufferfish</name>
    <name type="synonym">Chelonodon nigroviridis</name>
    <dbReference type="NCBI Taxonomy" id="99883"/>
    <lineage>
        <taxon>Eukaryota</taxon>
        <taxon>Metazoa</taxon>
        <taxon>Chordata</taxon>
        <taxon>Craniata</taxon>
        <taxon>Vertebrata</taxon>
        <taxon>Euteleostomi</taxon>
        <taxon>Actinopterygii</taxon>
        <taxon>Neopterygii</taxon>
        <taxon>Teleostei</taxon>
        <taxon>Neoteleostei</taxon>
        <taxon>Acanthomorphata</taxon>
        <taxon>Eupercaria</taxon>
        <taxon>Tetraodontiformes</taxon>
        <taxon>Tetradontoidea</taxon>
        <taxon>Tetraodontidae</taxon>
        <taxon>Tetraodon</taxon>
    </lineage>
</organism>
<dbReference type="InterPro" id="IPR018488">
    <property type="entry name" value="cNMP-bd_CS"/>
</dbReference>
<dbReference type="InterPro" id="IPR050503">
    <property type="entry name" value="cAMP-dep_PK_reg_su-like"/>
</dbReference>
<evidence type="ECO:0000256" key="7">
    <source>
        <dbReference type="ARBA" id="ARBA00022566"/>
    </source>
</evidence>
<reference evidence="15" key="2">
    <citation type="submission" date="2004-02" db="EMBL/GenBank/DDBJ databases">
        <authorList>
            <consortium name="Genoscope"/>
            <consortium name="Whitehead Institute Centre for Genome Research"/>
        </authorList>
    </citation>
    <scope>NUCLEOTIDE SEQUENCE</scope>
</reference>
<evidence type="ECO:0000313" key="15">
    <source>
        <dbReference type="EMBL" id="CAF92368.1"/>
    </source>
</evidence>
<dbReference type="SUPFAM" id="SSF51206">
    <property type="entry name" value="cAMP-binding domain-like"/>
    <property type="match status" value="1"/>
</dbReference>
<gene>
    <name evidence="15" type="ORF">GSTENG00007538001</name>
</gene>
<keyword evidence="5" id="KW-0963">Cytoplasm</keyword>
<dbReference type="GO" id="GO:0005829">
    <property type="term" value="C:cytosol"/>
    <property type="evidence" value="ECO:0007669"/>
    <property type="project" value="TreeGrafter"/>
</dbReference>
<dbReference type="PANTHER" id="PTHR11635:SF153">
    <property type="entry name" value="CAMP-DEPENDENT PROTEIN KINASE TYPE II-ALPHA REGULATORY SUBUNIT"/>
    <property type="match status" value="1"/>
</dbReference>
<dbReference type="GO" id="GO:0005886">
    <property type="term" value="C:plasma membrane"/>
    <property type="evidence" value="ECO:0007669"/>
    <property type="project" value="UniProtKB-SubCell"/>
</dbReference>
<name>Q4T414_TETNG</name>
<evidence type="ECO:0000256" key="1">
    <source>
        <dbReference type="ARBA" id="ARBA00004236"/>
    </source>
</evidence>
<dbReference type="InterPro" id="IPR000595">
    <property type="entry name" value="cNMP-bd_dom"/>
</dbReference>
<evidence type="ECO:0000256" key="2">
    <source>
        <dbReference type="ARBA" id="ARBA00004496"/>
    </source>
</evidence>
<dbReference type="GO" id="GO:0005952">
    <property type="term" value="C:cAMP-dependent protein kinase complex"/>
    <property type="evidence" value="ECO:0007669"/>
    <property type="project" value="InterPro"/>
</dbReference>
<evidence type="ECO:0000256" key="9">
    <source>
        <dbReference type="ARBA" id="ARBA00022741"/>
    </source>
</evidence>